<comment type="similarity">
    <text evidence="3">Belongs to the HARBI1 family.</text>
</comment>
<reference evidence="10" key="2">
    <citation type="submission" date="2025-08" db="UniProtKB">
        <authorList>
            <consortium name="RefSeq"/>
        </authorList>
    </citation>
    <scope>IDENTIFICATION</scope>
    <source>
        <tissue evidence="10">Whole sample</tissue>
    </source>
</reference>
<evidence type="ECO:0000256" key="7">
    <source>
        <dbReference type="ARBA" id="ARBA00023242"/>
    </source>
</evidence>
<evidence type="ECO:0000313" key="10">
    <source>
        <dbReference type="RefSeq" id="XP_022295750.1"/>
    </source>
</evidence>
<dbReference type="GO" id="GO:0016787">
    <property type="term" value="F:hydrolase activity"/>
    <property type="evidence" value="ECO:0007669"/>
    <property type="project" value="UniProtKB-KW"/>
</dbReference>
<dbReference type="InterPro" id="IPR045249">
    <property type="entry name" value="HARBI1-like"/>
</dbReference>
<accession>A0A8B8AX63</accession>
<keyword evidence="4" id="KW-0540">Nuclease</keyword>
<dbReference type="KEGG" id="cvn:111105685"/>
<dbReference type="PANTHER" id="PTHR22930">
    <property type="match status" value="1"/>
</dbReference>
<evidence type="ECO:0000256" key="5">
    <source>
        <dbReference type="ARBA" id="ARBA00022723"/>
    </source>
</evidence>
<dbReference type="GO" id="GO:0004518">
    <property type="term" value="F:nuclease activity"/>
    <property type="evidence" value="ECO:0007669"/>
    <property type="project" value="UniProtKB-KW"/>
</dbReference>
<keyword evidence="5" id="KW-0479">Metal-binding</keyword>
<organism evidence="9 10">
    <name type="scientific">Crassostrea virginica</name>
    <name type="common">Eastern oyster</name>
    <dbReference type="NCBI Taxonomy" id="6565"/>
    <lineage>
        <taxon>Eukaryota</taxon>
        <taxon>Metazoa</taxon>
        <taxon>Spiralia</taxon>
        <taxon>Lophotrochozoa</taxon>
        <taxon>Mollusca</taxon>
        <taxon>Bivalvia</taxon>
        <taxon>Autobranchia</taxon>
        <taxon>Pteriomorphia</taxon>
        <taxon>Ostreida</taxon>
        <taxon>Ostreoidea</taxon>
        <taxon>Ostreidae</taxon>
        <taxon>Crassostrea</taxon>
    </lineage>
</organism>
<evidence type="ECO:0000256" key="2">
    <source>
        <dbReference type="ARBA" id="ARBA00004123"/>
    </source>
</evidence>
<name>A0A8B8AX63_CRAVI</name>
<keyword evidence="9" id="KW-1185">Reference proteome</keyword>
<proteinExistence type="inferred from homology"/>
<keyword evidence="7" id="KW-0539">Nucleus</keyword>
<reference evidence="9" key="1">
    <citation type="submission" date="2024-06" db="UniProtKB">
        <authorList>
            <consortium name="RefSeq"/>
        </authorList>
    </citation>
    <scope>NUCLEOTIDE SEQUENCE [LARGE SCALE GENOMIC DNA]</scope>
</reference>
<dbReference type="GO" id="GO:0005634">
    <property type="term" value="C:nucleus"/>
    <property type="evidence" value="ECO:0007669"/>
    <property type="project" value="UniProtKB-SubCell"/>
</dbReference>
<evidence type="ECO:0000256" key="4">
    <source>
        <dbReference type="ARBA" id="ARBA00022722"/>
    </source>
</evidence>
<dbReference type="InterPro" id="IPR027806">
    <property type="entry name" value="HARBI1_dom"/>
</dbReference>
<feature type="domain" description="DDE Tnp4" evidence="8">
    <location>
        <begin position="113"/>
        <end position="263"/>
    </location>
</feature>
<dbReference type="AlphaFoldDB" id="A0A8B8AX63"/>
<dbReference type="RefSeq" id="XP_022295750.1">
    <property type="nucleotide sequence ID" value="XM_022440042.1"/>
</dbReference>
<evidence type="ECO:0000256" key="6">
    <source>
        <dbReference type="ARBA" id="ARBA00022801"/>
    </source>
</evidence>
<sequence length="311" mass="35358">MQCLQEKICETCIQQNISGILCREATGGSVQKPLLDRILMFLWFMSSQDKYASIADRFGMSESTASCAIRNLLTFIHDNLLKRVIVWPTIAEQQEIKDMYNDLKGFPGVVGMIDGTHIPITKPSERGVDYYNRKDFYSVILQAVVREDLRFIDVFAGYPDKVHDARVFRNSPLFLNGPALCRDGHLLGDSAYPNLPWLLAPFRDNGHLTNSQIQFNYVHSSIRSNVELAFGILKGRFKRLKHIDQKNVTDIVKTIVAACVLHNICILNNDQFEELFNEDNDIPQLPPVLENYDQNALNGGAIKRLNIARQL</sequence>
<dbReference type="PANTHER" id="PTHR22930:SF85">
    <property type="entry name" value="GH03217P-RELATED"/>
    <property type="match status" value="1"/>
</dbReference>
<dbReference type="Proteomes" id="UP000694844">
    <property type="component" value="Chromosome 1"/>
</dbReference>
<keyword evidence="6" id="KW-0378">Hydrolase</keyword>
<dbReference type="Pfam" id="PF13359">
    <property type="entry name" value="DDE_Tnp_4"/>
    <property type="match status" value="1"/>
</dbReference>
<dbReference type="GO" id="GO:0046872">
    <property type="term" value="F:metal ion binding"/>
    <property type="evidence" value="ECO:0007669"/>
    <property type="project" value="UniProtKB-KW"/>
</dbReference>
<comment type="subcellular location">
    <subcellularLocation>
        <location evidence="2">Nucleus</location>
    </subcellularLocation>
</comment>
<evidence type="ECO:0000259" key="8">
    <source>
        <dbReference type="Pfam" id="PF13359"/>
    </source>
</evidence>
<evidence type="ECO:0000256" key="1">
    <source>
        <dbReference type="ARBA" id="ARBA00001968"/>
    </source>
</evidence>
<comment type="cofactor">
    <cofactor evidence="1">
        <name>a divalent metal cation</name>
        <dbReference type="ChEBI" id="CHEBI:60240"/>
    </cofactor>
</comment>
<dbReference type="GeneID" id="111105685"/>
<dbReference type="OrthoDB" id="6147640at2759"/>
<gene>
    <name evidence="10" type="primary">LOC111105685</name>
</gene>
<protein>
    <submittedName>
        <fullName evidence="10">Protein ANTAGONIST OF LIKE HETEROCHROMATIN PROTEIN 1-like</fullName>
    </submittedName>
</protein>
<evidence type="ECO:0000256" key="3">
    <source>
        <dbReference type="ARBA" id="ARBA00006958"/>
    </source>
</evidence>
<evidence type="ECO:0000313" key="9">
    <source>
        <dbReference type="Proteomes" id="UP000694844"/>
    </source>
</evidence>